<keyword evidence="3 7" id="KW-0479">Metal-binding</keyword>
<gene>
    <name evidence="10" type="ORF">NGM29_10390</name>
</gene>
<evidence type="ECO:0000256" key="5">
    <source>
        <dbReference type="ARBA" id="ARBA00023008"/>
    </source>
</evidence>
<dbReference type="EMBL" id="CP100355">
    <property type="protein sequence ID" value="UTF52208.1"/>
    <property type="molecule type" value="Genomic_DNA"/>
</dbReference>
<dbReference type="GeneID" id="73290458"/>
<feature type="region of interest" description="Disordered" evidence="8">
    <location>
        <begin position="31"/>
        <end position="59"/>
    </location>
</feature>
<feature type="binding site" evidence="7">
    <location>
        <position position="158"/>
    </location>
    <ligand>
        <name>Cu cation</name>
        <dbReference type="ChEBI" id="CHEBI:23378"/>
    </ligand>
</feature>
<keyword evidence="11" id="KW-1185">Reference proteome</keyword>
<evidence type="ECO:0000256" key="4">
    <source>
        <dbReference type="ARBA" id="ARBA00022982"/>
    </source>
</evidence>
<keyword evidence="6" id="KW-0472">Membrane</keyword>
<comment type="subcellular location">
    <subcellularLocation>
        <location evidence="1">Membrane</location>
    </subcellularLocation>
</comment>
<feature type="binding site" evidence="7">
    <location>
        <position position="163"/>
    </location>
    <ligand>
        <name>Cu cation</name>
        <dbReference type="ChEBI" id="CHEBI:23378"/>
    </ligand>
</feature>
<reference evidence="10" key="1">
    <citation type="submission" date="2022-06" db="EMBL/GenBank/DDBJ databases">
        <title>Diverse halophilic archaea isolated from saline environments.</title>
        <authorList>
            <person name="Cui H.-L."/>
        </authorList>
    </citation>
    <scope>NUCLEOTIDE SEQUENCE</scope>
    <source>
        <strain evidence="10">WLHS1</strain>
    </source>
</reference>
<evidence type="ECO:0000256" key="6">
    <source>
        <dbReference type="ARBA" id="ARBA00023136"/>
    </source>
</evidence>
<feature type="domain" description="Blue (type 1) copper" evidence="9">
    <location>
        <begin position="84"/>
        <end position="170"/>
    </location>
</feature>
<evidence type="ECO:0000259" key="9">
    <source>
        <dbReference type="Pfam" id="PF00127"/>
    </source>
</evidence>
<comment type="cofactor">
    <cofactor evidence="7">
        <name>Cu(2+)</name>
        <dbReference type="ChEBI" id="CHEBI:29036"/>
    </cofactor>
    <text evidence="7">The crystal structure with reduced Cu(1+) has also been determined.</text>
</comment>
<feature type="binding site" evidence="7">
    <location>
        <position position="120"/>
    </location>
    <ligand>
        <name>Cu cation</name>
        <dbReference type="ChEBI" id="CHEBI:23378"/>
    </ligand>
</feature>
<protein>
    <submittedName>
        <fullName evidence="10">Halocyanin domain-containing protein</fullName>
    </submittedName>
</protein>
<dbReference type="AlphaFoldDB" id="A0A9E7N884"/>
<dbReference type="NCBIfam" id="TIGR03102">
    <property type="entry name" value="halo_cynanin"/>
    <property type="match status" value="1"/>
</dbReference>
<feature type="binding site" evidence="7">
    <location>
        <position position="155"/>
    </location>
    <ligand>
        <name>Cu cation</name>
        <dbReference type="ChEBI" id="CHEBI:23378"/>
    </ligand>
</feature>
<dbReference type="CDD" id="cd04220">
    <property type="entry name" value="Halocyanin"/>
    <property type="match status" value="1"/>
</dbReference>
<dbReference type="GO" id="GO:0009055">
    <property type="term" value="F:electron transfer activity"/>
    <property type="evidence" value="ECO:0007669"/>
    <property type="project" value="InterPro"/>
</dbReference>
<proteinExistence type="predicted"/>
<evidence type="ECO:0000256" key="2">
    <source>
        <dbReference type="ARBA" id="ARBA00022448"/>
    </source>
</evidence>
<dbReference type="InterPro" id="IPR017533">
    <property type="entry name" value="Halocyanin"/>
</dbReference>
<dbReference type="PROSITE" id="PS51257">
    <property type="entry name" value="PROKAR_LIPOPROTEIN"/>
    <property type="match status" value="1"/>
</dbReference>
<dbReference type="InterPro" id="IPR000923">
    <property type="entry name" value="BlueCu_1"/>
</dbReference>
<dbReference type="PANTHER" id="PTHR34192">
    <property type="entry name" value="PLASTOCYANIN MAJOR ISOFORM, CHLOROPLASTIC-RELATED"/>
    <property type="match status" value="1"/>
</dbReference>
<keyword evidence="2" id="KW-0813">Transport</keyword>
<dbReference type="Gene3D" id="2.60.40.420">
    <property type="entry name" value="Cupredoxins - blue copper proteins"/>
    <property type="match status" value="1"/>
</dbReference>
<name>A0A9E7N884_9EURY</name>
<evidence type="ECO:0000256" key="3">
    <source>
        <dbReference type="ARBA" id="ARBA00022723"/>
    </source>
</evidence>
<feature type="compositionally biased region" description="Gly residues" evidence="8">
    <location>
        <begin position="35"/>
        <end position="56"/>
    </location>
</feature>
<evidence type="ECO:0000256" key="8">
    <source>
        <dbReference type="SAM" id="MobiDB-lite"/>
    </source>
</evidence>
<dbReference type="KEGG" id="sawl:NGM29_10390"/>
<dbReference type="Pfam" id="PF00127">
    <property type="entry name" value="Copper-bind"/>
    <property type="match status" value="1"/>
</dbReference>
<keyword evidence="4" id="KW-0249">Electron transport</keyword>
<evidence type="ECO:0000313" key="10">
    <source>
        <dbReference type="EMBL" id="UTF52208.1"/>
    </source>
</evidence>
<evidence type="ECO:0000313" key="11">
    <source>
        <dbReference type="Proteomes" id="UP001056855"/>
    </source>
</evidence>
<dbReference type="GO" id="GO:0016020">
    <property type="term" value="C:membrane"/>
    <property type="evidence" value="ECO:0007669"/>
    <property type="project" value="UniProtKB-SubCell"/>
</dbReference>
<dbReference type="InterPro" id="IPR008972">
    <property type="entry name" value="Cupredoxin"/>
</dbReference>
<dbReference type="InterPro" id="IPR002387">
    <property type="entry name" value="Plastocyanin"/>
</dbReference>
<dbReference type="RefSeq" id="WP_254156030.1">
    <property type="nucleotide sequence ID" value="NZ_CP100355.1"/>
</dbReference>
<dbReference type="PANTHER" id="PTHR34192:SF10">
    <property type="entry name" value="PLASTOCYANIN MAJOR ISOFORM, CHLOROPLASTIC-RELATED"/>
    <property type="match status" value="1"/>
</dbReference>
<dbReference type="PRINTS" id="PR00157">
    <property type="entry name" value="PLASTOCYANIN"/>
</dbReference>
<organism evidence="10 11">
    <name type="scientific">Natronosalvus rutilus</name>
    <dbReference type="NCBI Taxonomy" id="2953753"/>
    <lineage>
        <taxon>Archaea</taxon>
        <taxon>Methanobacteriati</taxon>
        <taxon>Methanobacteriota</taxon>
        <taxon>Stenosarchaea group</taxon>
        <taxon>Halobacteria</taxon>
        <taxon>Halobacteriales</taxon>
        <taxon>Natrialbaceae</taxon>
        <taxon>Natronosalvus</taxon>
    </lineage>
</organism>
<accession>A0A9E7N884</accession>
<evidence type="ECO:0000256" key="7">
    <source>
        <dbReference type="PIRSR" id="PIRSR602387-1"/>
    </source>
</evidence>
<evidence type="ECO:0000256" key="1">
    <source>
        <dbReference type="ARBA" id="ARBA00004370"/>
    </source>
</evidence>
<sequence>MTVHDKRKRRFLRAVGGALVFGGLAGCLEDEEASGGNGDSDGSENGGNSNGNGNGGADYDFDGYLDDANNYDGVEDHTGESEVTVDVGAGSDGFAYGPAAIVVDSGTTVVWEWTGAGSPHDVIAEDGSFESEMLSDEGETFEHTFEETGTFTYHCSPHVSMGMKGAVVVE</sequence>
<dbReference type="Proteomes" id="UP001056855">
    <property type="component" value="Chromosome"/>
</dbReference>
<dbReference type="GO" id="GO:0005507">
    <property type="term" value="F:copper ion binding"/>
    <property type="evidence" value="ECO:0007669"/>
    <property type="project" value="InterPro"/>
</dbReference>
<dbReference type="SUPFAM" id="SSF49503">
    <property type="entry name" value="Cupredoxins"/>
    <property type="match status" value="1"/>
</dbReference>
<keyword evidence="5 7" id="KW-0186">Copper</keyword>